<gene>
    <name evidence="1" type="ORF">GO495_31580</name>
</gene>
<evidence type="ECO:0000313" key="1">
    <source>
        <dbReference type="EMBL" id="MVT45172.1"/>
    </source>
</evidence>
<dbReference type="RefSeq" id="WP_157303957.1">
    <property type="nucleotide sequence ID" value="NZ_BAAAZB010000027.1"/>
</dbReference>
<comment type="caution">
    <text evidence="1">The sequence shown here is derived from an EMBL/GenBank/DDBJ whole genome shotgun (WGS) entry which is preliminary data.</text>
</comment>
<dbReference type="AlphaFoldDB" id="A0A6N8JLX2"/>
<dbReference type="EMBL" id="WRXO01000017">
    <property type="protein sequence ID" value="MVT45172.1"/>
    <property type="molecule type" value="Genomic_DNA"/>
</dbReference>
<reference evidence="1 2" key="1">
    <citation type="submission" date="2019-12" db="EMBL/GenBank/DDBJ databases">
        <title>The draft genomic sequence of strain Chitinophaga oryziterrae JCM 16595.</title>
        <authorList>
            <person name="Zhang X."/>
        </authorList>
    </citation>
    <scope>NUCLEOTIDE SEQUENCE [LARGE SCALE GENOMIC DNA]</scope>
    <source>
        <strain evidence="1 2">JCM 16595</strain>
    </source>
</reference>
<accession>A0A6N8JLX2</accession>
<keyword evidence="2" id="KW-1185">Reference proteome</keyword>
<dbReference type="OrthoDB" id="9763471at2"/>
<evidence type="ECO:0000313" key="2">
    <source>
        <dbReference type="Proteomes" id="UP000468388"/>
    </source>
</evidence>
<protein>
    <submittedName>
        <fullName evidence="1">Uncharacterized protein</fullName>
    </submittedName>
</protein>
<proteinExistence type="predicted"/>
<organism evidence="1 2">
    <name type="scientific">Chitinophaga oryziterrae</name>
    <dbReference type="NCBI Taxonomy" id="1031224"/>
    <lineage>
        <taxon>Bacteria</taxon>
        <taxon>Pseudomonadati</taxon>
        <taxon>Bacteroidota</taxon>
        <taxon>Chitinophagia</taxon>
        <taxon>Chitinophagales</taxon>
        <taxon>Chitinophagaceae</taxon>
        <taxon>Chitinophaga</taxon>
    </lineage>
</organism>
<dbReference type="Proteomes" id="UP000468388">
    <property type="component" value="Unassembled WGS sequence"/>
</dbReference>
<name>A0A6N8JLX2_9BACT</name>
<sequence length="622" mass="70450">MNQYVALDNIRQELTLRTIPAITLWNRLEARPRTDNFDRALKAEVRDALWMLTKQWQMGEFRGDDAGSPVTSKIHMSTTKLSKYVAGNHDVQVFDDTVPLEAKAEQRPIPFTIDTQKVSLDIRLLMGRQWLKMIASTGNFKTAYVTKYAISIPDITDKNDVMVTAHREAWQQVAATAQRCMDGYELYIYLKSDAAHHAYDTIPMTPVQQDAIDILAGKFIIWYEKLYYQPLDPENNAWKPDFLEYQFGCSAPQGSGEKVLTADQYCDGHLDWYSVDIDPLSTTLGDTGVPVAPPKTYTRSFIPVPVTFDGMPDTRWWTFENGRTNFGNINPGTTDLGKLLLMEFGLVFANDWFLLPFTLDAGSIANIKGMSVTNVFGERYWIEAAGKGLDDDWNKWSMFTLNTKGNLGELTDPGLLVLPVTPKILESKPLEEIRFIRDETANMVWAIEHTVPLMTGASKRGSEAADELRKRYQQLLDKDISDGTVVSPVPVYKADIRYQVMNGVPENWIPFIPARMEGSNRSIRLQRAAMPRILNGDAAKPEKIRPRTTLLREGLDIDLCKPYFINEEEVPRAGTNVYQSYQRSRWYNGGVCTWLGIRKQTGRGEGHSGLAFDQTIPVKKAE</sequence>